<feature type="domain" description="HTH marR-type" evidence="1">
    <location>
        <begin position="24"/>
        <end position="160"/>
    </location>
</feature>
<name>A0A3N3ZTL8_9MICC</name>
<dbReference type="PANTHER" id="PTHR33164">
    <property type="entry name" value="TRANSCRIPTIONAL REGULATOR, MARR FAMILY"/>
    <property type="match status" value="1"/>
</dbReference>
<dbReference type="InterPro" id="IPR036390">
    <property type="entry name" value="WH_DNA-bd_sf"/>
</dbReference>
<dbReference type="SUPFAM" id="SSF46785">
    <property type="entry name" value="Winged helix' DNA-binding domain"/>
    <property type="match status" value="1"/>
</dbReference>
<dbReference type="InterPro" id="IPR000835">
    <property type="entry name" value="HTH_MarR-typ"/>
</dbReference>
<dbReference type="InterPro" id="IPR036388">
    <property type="entry name" value="WH-like_DNA-bd_sf"/>
</dbReference>
<dbReference type="Proteomes" id="UP000270616">
    <property type="component" value="Unassembled WGS sequence"/>
</dbReference>
<dbReference type="AlphaFoldDB" id="A0A3N3ZTL8"/>
<organism evidence="2 3">
    <name type="scientific">Kocuria soli</name>
    <dbReference type="NCBI Taxonomy" id="2485125"/>
    <lineage>
        <taxon>Bacteria</taxon>
        <taxon>Bacillati</taxon>
        <taxon>Actinomycetota</taxon>
        <taxon>Actinomycetes</taxon>
        <taxon>Micrococcales</taxon>
        <taxon>Micrococcaceae</taxon>
        <taxon>Kocuria</taxon>
    </lineage>
</organism>
<dbReference type="PRINTS" id="PR00598">
    <property type="entry name" value="HTHMARR"/>
</dbReference>
<comment type="caution">
    <text evidence="2">The sequence shown here is derived from an EMBL/GenBank/DDBJ whole genome shotgun (WGS) entry which is preliminary data.</text>
</comment>
<protein>
    <submittedName>
        <fullName evidence="2">MarR family transcriptional regulator</fullName>
    </submittedName>
</protein>
<dbReference type="PROSITE" id="PS50995">
    <property type="entry name" value="HTH_MARR_2"/>
    <property type="match status" value="1"/>
</dbReference>
<keyword evidence="3" id="KW-1185">Reference proteome</keyword>
<dbReference type="InterPro" id="IPR039422">
    <property type="entry name" value="MarR/SlyA-like"/>
</dbReference>
<dbReference type="RefSeq" id="WP_123823546.1">
    <property type="nucleotide sequence ID" value="NZ_RKMF01000001.1"/>
</dbReference>
<evidence type="ECO:0000313" key="3">
    <source>
        <dbReference type="Proteomes" id="UP000270616"/>
    </source>
</evidence>
<dbReference type="PANTHER" id="PTHR33164:SF99">
    <property type="entry name" value="MARR FAMILY REGULATORY PROTEIN"/>
    <property type="match status" value="1"/>
</dbReference>
<accession>A0A3N3ZTL8</accession>
<dbReference type="GO" id="GO:0003700">
    <property type="term" value="F:DNA-binding transcription factor activity"/>
    <property type="evidence" value="ECO:0007669"/>
    <property type="project" value="InterPro"/>
</dbReference>
<dbReference type="EMBL" id="RKMF01000001">
    <property type="protein sequence ID" value="ROZ65657.1"/>
    <property type="molecule type" value="Genomic_DNA"/>
</dbReference>
<evidence type="ECO:0000259" key="1">
    <source>
        <dbReference type="PROSITE" id="PS50995"/>
    </source>
</evidence>
<proteinExistence type="predicted"/>
<dbReference type="SMART" id="SM00347">
    <property type="entry name" value="HTH_MARR"/>
    <property type="match status" value="1"/>
</dbReference>
<dbReference type="Gene3D" id="1.10.10.10">
    <property type="entry name" value="Winged helix-like DNA-binding domain superfamily/Winged helix DNA-binding domain"/>
    <property type="match status" value="1"/>
</dbReference>
<dbReference type="OrthoDB" id="8635520at2"/>
<dbReference type="GO" id="GO:0006950">
    <property type="term" value="P:response to stress"/>
    <property type="evidence" value="ECO:0007669"/>
    <property type="project" value="TreeGrafter"/>
</dbReference>
<reference evidence="2 3" key="1">
    <citation type="submission" date="2018-10" db="EMBL/GenBank/DDBJ databases">
        <title>Kocuria sp. M5W7-7, whole genome shotgun sequence.</title>
        <authorList>
            <person name="Tuo L."/>
        </authorList>
    </citation>
    <scope>NUCLEOTIDE SEQUENCE [LARGE SCALE GENOMIC DNA]</scope>
    <source>
        <strain evidence="2 3">M5W7-7</strain>
    </source>
</reference>
<dbReference type="Pfam" id="PF12802">
    <property type="entry name" value="MarR_2"/>
    <property type="match status" value="1"/>
</dbReference>
<gene>
    <name evidence="2" type="ORF">EDL96_00740</name>
</gene>
<evidence type="ECO:0000313" key="2">
    <source>
        <dbReference type="EMBL" id="ROZ65657.1"/>
    </source>
</evidence>
<sequence length="168" mass="18926">MSTTDPERDQTPPSDVPRWLTEQEQRTWRNFLFGARSLLRGIDRQLLRDSDLSGAEYDVLVPLSESPSGRMRSRDLLEFLGWERSRLSHLLTRMSRRGLVARLPCPDDARGLDVLITPKGTQAIESAAPAHLAMVRAVLMDELTDEEAAAINSINAKMTARLKELDLD</sequence>